<accession>A4BUT6</accession>
<keyword evidence="2" id="KW-1185">Reference proteome</keyword>
<reference evidence="1 2" key="1">
    <citation type="submission" date="2006-02" db="EMBL/GenBank/DDBJ databases">
        <authorList>
            <person name="Waterbury J."/>
            <person name="Ferriera S."/>
            <person name="Johnson J."/>
            <person name="Kravitz S."/>
            <person name="Halpern A."/>
            <person name="Remington K."/>
            <person name="Beeson K."/>
            <person name="Tran B."/>
            <person name="Rogers Y.-H."/>
            <person name="Friedman R."/>
            <person name="Venter J.C."/>
        </authorList>
    </citation>
    <scope>NUCLEOTIDE SEQUENCE [LARGE SCALE GENOMIC DNA]</scope>
    <source>
        <strain evidence="1 2">Nb-231</strain>
    </source>
</reference>
<dbReference type="Proteomes" id="UP000003374">
    <property type="component" value="Unassembled WGS sequence"/>
</dbReference>
<protein>
    <submittedName>
        <fullName evidence="1">Uncharacterized protein</fullName>
    </submittedName>
</protein>
<proteinExistence type="predicted"/>
<dbReference type="EMBL" id="AAOF01000020">
    <property type="protein sequence ID" value="EAR20540.1"/>
    <property type="molecule type" value="Genomic_DNA"/>
</dbReference>
<evidence type="ECO:0000313" key="1">
    <source>
        <dbReference type="EMBL" id="EAR20540.1"/>
    </source>
</evidence>
<organism evidence="1 2">
    <name type="scientific">Nitrococcus mobilis Nb-231</name>
    <dbReference type="NCBI Taxonomy" id="314278"/>
    <lineage>
        <taxon>Bacteria</taxon>
        <taxon>Pseudomonadati</taxon>
        <taxon>Pseudomonadota</taxon>
        <taxon>Gammaproteobacteria</taxon>
        <taxon>Chromatiales</taxon>
        <taxon>Ectothiorhodospiraceae</taxon>
        <taxon>Nitrococcus</taxon>
    </lineage>
</organism>
<sequence length="36" mass="4199">MARLIIDLENDNPAAANYYLYDVKEFGPRLSITYTF</sequence>
<gene>
    <name evidence="1" type="ORF">NB231_01778</name>
</gene>
<dbReference type="HOGENOM" id="CLU_3357302_0_0_6"/>
<comment type="caution">
    <text evidence="1">The sequence shown here is derived from an EMBL/GenBank/DDBJ whole genome shotgun (WGS) entry which is preliminary data.</text>
</comment>
<dbReference type="STRING" id="314278.NB231_01778"/>
<dbReference type="AlphaFoldDB" id="A4BUT6"/>
<evidence type="ECO:0000313" key="2">
    <source>
        <dbReference type="Proteomes" id="UP000003374"/>
    </source>
</evidence>
<name>A4BUT6_9GAMM</name>